<feature type="domain" description="PAC" evidence="9">
    <location>
        <begin position="225"/>
        <end position="277"/>
    </location>
</feature>
<comment type="caution">
    <text evidence="10">The sequence shown here is derived from an EMBL/GenBank/DDBJ whole genome shotgun (WGS) entry which is preliminary data.</text>
</comment>
<dbReference type="Pfam" id="PF25601">
    <property type="entry name" value="AAA_lid_14"/>
    <property type="match status" value="1"/>
</dbReference>
<evidence type="ECO:0000256" key="3">
    <source>
        <dbReference type="ARBA" id="ARBA00023015"/>
    </source>
</evidence>
<dbReference type="Pfam" id="PF00158">
    <property type="entry name" value="Sigma54_activat"/>
    <property type="match status" value="1"/>
</dbReference>
<evidence type="ECO:0000256" key="6">
    <source>
        <dbReference type="SAM" id="Coils"/>
    </source>
</evidence>
<gene>
    <name evidence="10" type="ORF">NAF29_11620</name>
</gene>
<dbReference type="Gene3D" id="1.10.10.60">
    <property type="entry name" value="Homeodomain-like"/>
    <property type="match status" value="1"/>
</dbReference>
<dbReference type="InterPro" id="IPR000700">
    <property type="entry name" value="PAS-assoc_C"/>
</dbReference>
<keyword evidence="1" id="KW-0547">Nucleotide-binding</keyword>
<dbReference type="PROSITE" id="PS50113">
    <property type="entry name" value="PAC"/>
    <property type="match status" value="1"/>
</dbReference>
<accession>A0AA41W7F3</accession>
<dbReference type="NCBIfam" id="TIGR00229">
    <property type="entry name" value="sensory_box"/>
    <property type="match status" value="1"/>
</dbReference>
<evidence type="ECO:0000256" key="2">
    <source>
        <dbReference type="ARBA" id="ARBA00022840"/>
    </source>
</evidence>
<dbReference type="FunFam" id="3.40.50.300:FF:000006">
    <property type="entry name" value="DNA-binding transcriptional regulator NtrC"/>
    <property type="match status" value="1"/>
</dbReference>
<reference evidence="10 11" key="1">
    <citation type="journal article" date="2013" name="Antonie Van Leeuwenhoek">
        <title>Echinimonas agarilytica gen. nov., sp. nov., a new gammaproteobacterium isolated from the sea urchin Strongylocentrotus intermedius.</title>
        <authorList>
            <person name="Nedashkovskaya O.I."/>
            <person name="Stenkova A.M."/>
            <person name="Zhukova N.V."/>
            <person name="Van Trappen S."/>
            <person name="Lee J.S."/>
            <person name="Kim S.B."/>
        </authorList>
    </citation>
    <scope>NUCLEOTIDE SEQUENCE [LARGE SCALE GENOMIC DNA]</scope>
    <source>
        <strain evidence="10 11">KMM 6351</strain>
    </source>
</reference>
<keyword evidence="11" id="KW-1185">Reference proteome</keyword>
<dbReference type="RefSeq" id="WP_251261732.1">
    <property type="nucleotide sequence ID" value="NZ_JAMQGP010000004.1"/>
</dbReference>
<evidence type="ECO:0000259" key="9">
    <source>
        <dbReference type="PROSITE" id="PS50113"/>
    </source>
</evidence>
<dbReference type="AlphaFoldDB" id="A0AA41W7F3"/>
<dbReference type="PANTHER" id="PTHR32071:SF117">
    <property type="entry name" value="PTS-DEPENDENT DIHYDROXYACETONE KINASE OPERON REGULATORY PROTEIN-RELATED"/>
    <property type="match status" value="1"/>
</dbReference>
<dbReference type="Gene3D" id="3.40.50.300">
    <property type="entry name" value="P-loop containing nucleotide triphosphate hydrolases"/>
    <property type="match status" value="1"/>
</dbReference>
<dbReference type="InterPro" id="IPR025943">
    <property type="entry name" value="Sigma_54_int_dom_ATP-bd_2"/>
</dbReference>
<dbReference type="PANTHER" id="PTHR32071">
    <property type="entry name" value="TRANSCRIPTIONAL REGULATORY PROTEIN"/>
    <property type="match status" value="1"/>
</dbReference>
<dbReference type="PROSITE" id="PS00675">
    <property type="entry name" value="SIGMA54_INTERACT_1"/>
    <property type="match status" value="1"/>
</dbReference>
<dbReference type="Gene3D" id="3.30.450.20">
    <property type="entry name" value="PAS domain"/>
    <property type="match status" value="1"/>
</dbReference>
<dbReference type="PROSITE" id="PS50045">
    <property type="entry name" value="SIGMA54_INTERACT_4"/>
    <property type="match status" value="1"/>
</dbReference>
<keyword evidence="2" id="KW-0067">ATP-binding</keyword>
<dbReference type="GO" id="GO:0005524">
    <property type="term" value="F:ATP binding"/>
    <property type="evidence" value="ECO:0007669"/>
    <property type="project" value="UniProtKB-KW"/>
</dbReference>
<feature type="coiled-coil region" evidence="6">
    <location>
        <begin position="268"/>
        <end position="299"/>
    </location>
</feature>
<keyword evidence="3" id="KW-0805">Transcription regulation</keyword>
<dbReference type="EMBL" id="JAMQGP010000004">
    <property type="protein sequence ID" value="MCM2680315.1"/>
    <property type="molecule type" value="Genomic_DNA"/>
</dbReference>
<dbReference type="Gene3D" id="1.10.8.60">
    <property type="match status" value="1"/>
</dbReference>
<dbReference type="SMART" id="SM00382">
    <property type="entry name" value="AAA"/>
    <property type="match status" value="1"/>
</dbReference>
<dbReference type="SUPFAM" id="SSF55785">
    <property type="entry name" value="PYP-like sensor domain (PAS domain)"/>
    <property type="match status" value="1"/>
</dbReference>
<dbReference type="SUPFAM" id="SSF52540">
    <property type="entry name" value="P-loop containing nucleoside triphosphate hydrolases"/>
    <property type="match status" value="1"/>
</dbReference>
<dbReference type="Pfam" id="PF00989">
    <property type="entry name" value="PAS"/>
    <property type="match status" value="1"/>
</dbReference>
<evidence type="ECO:0000259" key="8">
    <source>
        <dbReference type="PROSITE" id="PS50112"/>
    </source>
</evidence>
<dbReference type="PROSITE" id="PS50112">
    <property type="entry name" value="PAS"/>
    <property type="match status" value="1"/>
</dbReference>
<keyword evidence="6" id="KW-0175">Coiled coil</keyword>
<dbReference type="PROSITE" id="PS00676">
    <property type="entry name" value="SIGMA54_INTERACT_2"/>
    <property type="match status" value="1"/>
</dbReference>
<evidence type="ECO:0000256" key="1">
    <source>
        <dbReference type="ARBA" id="ARBA00022741"/>
    </source>
</evidence>
<feature type="domain" description="PAS" evidence="8">
    <location>
        <begin position="147"/>
        <end position="199"/>
    </location>
</feature>
<keyword evidence="4" id="KW-0238">DNA-binding</keyword>
<proteinExistence type="predicted"/>
<dbReference type="PROSITE" id="PS00688">
    <property type="entry name" value="SIGMA54_INTERACT_3"/>
    <property type="match status" value="1"/>
</dbReference>
<dbReference type="GO" id="GO:0006355">
    <property type="term" value="P:regulation of DNA-templated transcription"/>
    <property type="evidence" value="ECO:0007669"/>
    <property type="project" value="InterPro"/>
</dbReference>
<organism evidence="10 11">
    <name type="scientific">Echinimonas agarilytica</name>
    <dbReference type="NCBI Taxonomy" id="1215918"/>
    <lineage>
        <taxon>Bacteria</taxon>
        <taxon>Pseudomonadati</taxon>
        <taxon>Pseudomonadota</taxon>
        <taxon>Gammaproteobacteria</taxon>
        <taxon>Alteromonadales</taxon>
        <taxon>Echinimonadaceae</taxon>
        <taxon>Echinimonas</taxon>
    </lineage>
</organism>
<evidence type="ECO:0000313" key="11">
    <source>
        <dbReference type="Proteomes" id="UP001165393"/>
    </source>
</evidence>
<evidence type="ECO:0000313" key="10">
    <source>
        <dbReference type="EMBL" id="MCM2680315.1"/>
    </source>
</evidence>
<evidence type="ECO:0000256" key="5">
    <source>
        <dbReference type="ARBA" id="ARBA00023163"/>
    </source>
</evidence>
<evidence type="ECO:0000259" key="7">
    <source>
        <dbReference type="PROSITE" id="PS50045"/>
    </source>
</evidence>
<dbReference type="SMART" id="SM00091">
    <property type="entry name" value="PAS"/>
    <property type="match status" value="1"/>
</dbReference>
<dbReference type="InterPro" id="IPR000014">
    <property type="entry name" value="PAS"/>
</dbReference>
<dbReference type="CDD" id="cd00130">
    <property type="entry name" value="PAS"/>
    <property type="match status" value="1"/>
</dbReference>
<dbReference type="InterPro" id="IPR025662">
    <property type="entry name" value="Sigma_54_int_dom_ATP-bd_1"/>
</dbReference>
<dbReference type="InterPro" id="IPR013767">
    <property type="entry name" value="PAS_fold"/>
</dbReference>
<protein>
    <submittedName>
        <fullName evidence="10">Sigma 54-interacting transcriptional regulator</fullName>
    </submittedName>
</protein>
<dbReference type="CDD" id="cd00009">
    <property type="entry name" value="AAA"/>
    <property type="match status" value="1"/>
</dbReference>
<dbReference type="InterPro" id="IPR058031">
    <property type="entry name" value="AAA_lid_NorR"/>
</dbReference>
<sequence>MQDSIEQLAFWHSPIPQLMICPKKNEIKTANQAACCLLSIRIEALNCMTVTQLFRNCLAELMVFTQEALCRGNAWSDTLVATPTNDDDSIRLEISASSMSVAGTPFLQLSFQDVETVDQYRVRADAHSHYRSGIAHWQRMARVFQDFEKENRLILEAAGEGIYGIDANGSTTFINPAAERILGWKADEIIGKNIHTAIHFKHANGQHYHVEDCPIYHAFQEGVVHTIDNEVFWSKQGAPIDVEYTSTPIKDNGHVIGAVVIFRDVSHRKLAEKQLLAAMNQVEELRQQLELENAYLQEELSSEFNHHQIIGKSAEHSQVIHQIELVATTDVTVMITGESGTGKELIARAIHDLSKRSDRPLIRVNCAAIPGDLFESEFFGHLKGAFTGATSDRPGRFELANGGTLFLDEVGEIPLALQGKLLRVLQEQQFERVGDSITRHVDVRIIAATNKDLSKMVQSNEFREDLYFRLNVFPVESVPLRARVDDIPLLAQHFLERASIRAGKPNVKISLAQLEHLKQYHWPGNIRELENVIEREVILAQGESLRFERLLQESPSTNLVEEAPAVVFTEYDQKQQQRQAIVRALQTSQGKVFGKDGAAELLGIKPTTLASRIKKLKLNPASFKSIK</sequence>
<dbReference type="InterPro" id="IPR025944">
    <property type="entry name" value="Sigma_54_int_dom_CS"/>
</dbReference>
<feature type="domain" description="Sigma-54 factor interaction" evidence="7">
    <location>
        <begin position="309"/>
        <end position="538"/>
    </location>
</feature>
<dbReference type="GO" id="GO:0003677">
    <property type="term" value="F:DNA binding"/>
    <property type="evidence" value="ECO:0007669"/>
    <property type="project" value="UniProtKB-KW"/>
</dbReference>
<evidence type="ECO:0000256" key="4">
    <source>
        <dbReference type="ARBA" id="ARBA00023125"/>
    </source>
</evidence>
<dbReference type="InterPro" id="IPR027417">
    <property type="entry name" value="P-loop_NTPase"/>
</dbReference>
<keyword evidence="5" id="KW-0804">Transcription</keyword>
<dbReference type="Proteomes" id="UP001165393">
    <property type="component" value="Unassembled WGS sequence"/>
</dbReference>
<dbReference type="InterPro" id="IPR002078">
    <property type="entry name" value="Sigma_54_int"/>
</dbReference>
<dbReference type="InterPro" id="IPR035965">
    <property type="entry name" value="PAS-like_dom_sf"/>
</dbReference>
<dbReference type="InterPro" id="IPR003593">
    <property type="entry name" value="AAA+_ATPase"/>
</dbReference>
<name>A0AA41W7F3_9GAMM</name>